<keyword evidence="4" id="KW-1185">Reference proteome</keyword>
<feature type="region of interest" description="Disordered" evidence="1">
    <location>
        <begin position="43"/>
        <end position="67"/>
    </location>
</feature>
<accession>A0A1P8MRT9</accession>
<dbReference type="KEGG" id="tom:BWR18_02940"/>
<evidence type="ECO:0000256" key="1">
    <source>
        <dbReference type="SAM" id="MobiDB-lite"/>
    </source>
</evidence>
<dbReference type="CDD" id="cd01324">
    <property type="entry name" value="cbb3_Oxidase_CcoQ"/>
    <property type="match status" value="1"/>
</dbReference>
<protein>
    <recommendedName>
        <fullName evidence="5">Cbb3-type cytochrome C oxidase subunit 3</fullName>
    </recommendedName>
</protein>
<organism evidence="3 4">
    <name type="scientific">Tateyamaria omphalii</name>
    <dbReference type="NCBI Taxonomy" id="299262"/>
    <lineage>
        <taxon>Bacteria</taxon>
        <taxon>Pseudomonadati</taxon>
        <taxon>Pseudomonadota</taxon>
        <taxon>Alphaproteobacteria</taxon>
        <taxon>Rhodobacterales</taxon>
        <taxon>Roseobacteraceae</taxon>
        <taxon>Tateyamaria</taxon>
    </lineage>
</organism>
<dbReference type="InterPro" id="IPR008621">
    <property type="entry name" value="Cbb3-typ_cyt_oxidase_comp"/>
</dbReference>
<sequence length="67" mass="7452">METTYSILREFAGSWALIAMMLFYISACLYAVRPSARKANEDAAHIPFRNDTDAPVTAQEPEAKQDG</sequence>
<dbReference type="EMBL" id="CP019312">
    <property type="protein sequence ID" value="APX10765.1"/>
    <property type="molecule type" value="Genomic_DNA"/>
</dbReference>
<evidence type="ECO:0000313" key="3">
    <source>
        <dbReference type="EMBL" id="APX10765.1"/>
    </source>
</evidence>
<dbReference type="OrthoDB" id="9801588at2"/>
<keyword evidence="2" id="KW-0472">Membrane</keyword>
<dbReference type="Pfam" id="PF05545">
    <property type="entry name" value="FixQ"/>
    <property type="match status" value="1"/>
</dbReference>
<keyword evidence="2" id="KW-1133">Transmembrane helix</keyword>
<feature type="transmembrane region" description="Helical" evidence="2">
    <location>
        <begin position="12"/>
        <end position="32"/>
    </location>
</feature>
<reference evidence="3 4" key="1">
    <citation type="submission" date="2017-01" db="EMBL/GenBank/DDBJ databases">
        <title>Complete genome of Tateyamaria omphalii DOK1-4 isolated from seawater in Dokdo.</title>
        <authorList>
            <person name="Kim J.H."/>
            <person name="Chi W.-J."/>
        </authorList>
    </citation>
    <scope>NUCLEOTIDE SEQUENCE [LARGE SCALE GENOMIC DNA]</scope>
    <source>
        <strain evidence="3 4">DOK1-4</strain>
    </source>
</reference>
<evidence type="ECO:0008006" key="5">
    <source>
        <dbReference type="Google" id="ProtNLM"/>
    </source>
</evidence>
<keyword evidence="2" id="KW-0812">Transmembrane</keyword>
<name>A0A1P8MRT9_9RHOB</name>
<dbReference type="AlphaFoldDB" id="A0A1P8MRT9"/>
<feature type="compositionally biased region" description="Basic and acidic residues" evidence="1">
    <location>
        <begin position="43"/>
        <end position="52"/>
    </location>
</feature>
<dbReference type="Proteomes" id="UP000186336">
    <property type="component" value="Chromosome"/>
</dbReference>
<proteinExistence type="predicted"/>
<evidence type="ECO:0000313" key="4">
    <source>
        <dbReference type="Proteomes" id="UP000186336"/>
    </source>
</evidence>
<evidence type="ECO:0000256" key="2">
    <source>
        <dbReference type="SAM" id="Phobius"/>
    </source>
</evidence>
<dbReference type="STRING" id="299262.BWR18_02940"/>
<dbReference type="RefSeq" id="WP_076626632.1">
    <property type="nucleotide sequence ID" value="NZ_CP019312.1"/>
</dbReference>
<gene>
    <name evidence="3" type="ORF">BWR18_02940</name>
</gene>